<comment type="caution">
    <text evidence="11">The sequence shown here is derived from an EMBL/GenBank/DDBJ whole genome shotgun (WGS) entry which is preliminary data.</text>
</comment>
<dbReference type="PANTHER" id="PTHR46018:SF2">
    <property type="entry name" value="ZINC PHOSPHODIESTERASE ELAC PROTEIN 1"/>
    <property type="match status" value="1"/>
</dbReference>
<dbReference type="FunFam" id="3.60.15.10:FF:000002">
    <property type="entry name" value="Ribonuclease Z"/>
    <property type="match status" value="1"/>
</dbReference>
<dbReference type="Gene3D" id="3.60.15.10">
    <property type="entry name" value="Ribonuclease Z/Hydroxyacylglutathione hydrolase-like"/>
    <property type="match status" value="1"/>
</dbReference>
<dbReference type="InterPro" id="IPR036866">
    <property type="entry name" value="RibonucZ/Hydroxyglut_hydro"/>
</dbReference>
<keyword evidence="12" id="KW-1185">Reference proteome</keyword>
<dbReference type="Pfam" id="PF23023">
    <property type="entry name" value="Anti-Pycsar_Apyc1"/>
    <property type="match status" value="1"/>
</dbReference>
<comment type="cofactor">
    <cofactor evidence="10">
        <name>Zn(2+)</name>
        <dbReference type="ChEBI" id="CHEBI:29105"/>
    </cofactor>
    <text evidence="10">Binds 2 Zn(2+) ions.</text>
</comment>
<feature type="binding site" evidence="10">
    <location>
        <position position="270"/>
    </location>
    <ligand>
        <name>Zn(2+)</name>
        <dbReference type="ChEBI" id="CHEBI:29105"/>
        <label>2</label>
        <note>catalytic</note>
    </ligand>
</feature>
<keyword evidence="3 10" id="KW-0819">tRNA processing</keyword>
<evidence type="ECO:0000313" key="11">
    <source>
        <dbReference type="EMBL" id="MDG0793747.1"/>
    </source>
</evidence>
<evidence type="ECO:0000256" key="10">
    <source>
        <dbReference type="HAMAP-Rule" id="MF_01818"/>
    </source>
</evidence>
<evidence type="ECO:0000313" key="12">
    <source>
        <dbReference type="Proteomes" id="UP001153387"/>
    </source>
</evidence>
<feature type="binding site" evidence="10">
    <location>
        <position position="212"/>
    </location>
    <ligand>
        <name>Zn(2+)</name>
        <dbReference type="ChEBI" id="CHEBI:29105"/>
        <label>1</label>
        <note>catalytic</note>
    </ligand>
</feature>
<evidence type="ECO:0000256" key="3">
    <source>
        <dbReference type="ARBA" id="ARBA00022694"/>
    </source>
</evidence>
<feature type="binding site" evidence="10">
    <location>
        <position position="68"/>
    </location>
    <ligand>
        <name>Zn(2+)</name>
        <dbReference type="ChEBI" id="CHEBI:29105"/>
        <label>2</label>
        <note>catalytic</note>
    </ligand>
</feature>
<dbReference type="NCBIfam" id="TIGR02651">
    <property type="entry name" value="RNase_Z"/>
    <property type="match status" value="1"/>
</dbReference>
<evidence type="ECO:0000256" key="4">
    <source>
        <dbReference type="ARBA" id="ARBA00022722"/>
    </source>
</evidence>
<keyword evidence="6 10" id="KW-0255">Endonuclease</keyword>
<evidence type="ECO:0000256" key="8">
    <source>
        <dbReference type="ARBA" id="ARBA00022833"/>
    </source>
</evidence>
<dbReference type="GO" id="GO:0042781">
    <property type="term" value="F:3'-tRNA processing endoribonuclease activity"/>
    <property type="evidence" value="ECO:0007669"/>
    <property type="project" value="UniProtKB-UniRule"/>
</dbReference>
<dbReference type="RefSeq" id="WP_277567479.1">
    <property type="nucleotide sequence ID" value="NZ_JAPDHZ010000004.1"/>
</dbReference>
<feature type="binding site" evidence="10">
    <location>
        <position position="63"/>
    </location>
    <ligand>
        <name>Zn(2+)</name>
        <dbReference type="ChEBI" id="CHEBI:29105"/>
        <label>1</label>
        <note>catalytic</note>
    </ligand>
</feature>
<name>A0A9X4QPQ2_9BACL</name>
<dbReference type="NCBIfam" id="NF000801">
    <property type="entry name" value="PRK00055.1-3"/>
    <property type="match status" value="1"/>
</dbReference>
<comment type="function">
    <text evidence="9 10">Zinc phosphodiesterase, which displays some tRNA 3'-processing endonuclease activity. Probably involved in tRNA maturation, by removing a 3'-trailer from precursor tRNA.</text>
</comment>
<evidence type="ECO:0000256" key="2">
    <source>
        <dbReference type="ARBA" id="ARBA00012477"/>
    </source>
</evidence>
<dbReference type="GO" id="GO:0042802">
    <property type="term" value="F:identical protein binding"/>
    <property type="evidence" value="ECO:0007669"/>
    <property type="project" value="UniProtKB-ARBA"/>
</dbReference>
<proteinExistence type="inferred from homology"/>
<dbReference type="PANTHER" id="PTHR46018">
    <property type="entry name" value="ZINC PHOSPHODIESTERASE ELAC PROTEIN 1"/>
    <property type="match status" value="1"/>
</dbReference>
<gene>
    <name evidence="10 11" type="primary">rnz</name>
    <name evidence="11" type="ORF">OMP38_25155</name>
</gene>
<feature type="binding site" evidence="10">
    <location>
        <position position="67"/>
    </location>
    <ligand>
        <name>Zn(2+)</name>
        <dbReference type="ChEBI" id="CHEBI:29105"/>
        <label>2</label>
        <note>catalytic</note>
    </ligand>
</feature>
<comment type="similarity">
    <text evidence="10">Belongs to the RNase Z family.</text>
</comment>
<feature type="binding site" evidence="10">
    <location>
        <position position="212"/>
    </location>
    <ligand>
        <name>Zn(2+)</name>
        <dbReference type="ChEBI" id="CHEBI:29105"/>
        <label>2</label>
        <note>catalytic</note>
    </ligand>
</feature>
<comment type="subunit">
    <text evidence="1 10">Homodimer.</text>
</comment>
<feature type="binding site" evidence="10">
    <location>
        <position position="65"/>
    </location>
    <ligand>
        <name>Zn(2+)</name>
        <dbReference type="ChEBI" id="CHEBI:29105"/>
        <label>1</label>
        <note>catalytic</note>
    </ligand>
</feature>
<evidence type="ECO:0000256" key="6">
    <source>
        <dbReference type="ARBA" id="ARBA00022759"/>
    </source>
</evidence>
<organism evidence="11 12">
    <name type="scientific">Cohnella ginsengisoli</name>
    <dbReference type="NCBI Taxonomy" id="425004"/>
    <lineage>
        <taxon>Bacteria</taxon>
        <taxon>Bacillati</taxon>
        <taxon>Bacillota</taxon>
        <taxon>Bacilli</taxon>
        <taxon>Bacillales</taxon>
        <taxon>Paenibacillaceae</taxon>
        <taxon>Cohnella</taxon>
    </lineage>
</organism>
<keyword evidence="8 10" id="KW-0862">Zinc</keyword>
<accession>A0A9X4QPQ2</accession>
<dbReference type="GO" id="GO:0008270">
    <property type="term" value="F:zinc ion binding"/>
    <property type="evidence" value="ECO:0007669"/>
    <property type="project" value="UniProtKB-UniRule"/>
</dbReference>
<dbReference type="CDD" id="cd07717">
    <property type="entry name" value="RNaseZ_ZiPD-like_MBL-fold"/>
    <property type="match status" value="1"/>
</dbReference>
<keyword evidence="5 10" id="KW-0479">Metal-binding</keyword>
<evidence type="ECO:0000256" key="9">
    <source>
        <dbReference type="ARBA" id="ARBA00057812"/>
    </source>
</evidence>
<dbReference type="AlphaFoldDB" id="A0A9X4QPQ2"/>
<sequence length="305" mass="33372">MKLLFLGTSAGRPTAHRNVTSIALVFPEDQNRFWLFDAGEGTQHQLLRSKLKLGKLNRIFITHMHGDHVYGLPGILSSRTYYEGAGKLELYGPPGLRAYVESVLRYSEAHLNYELDIHEFEGDGQAFDDGRFRIETGELAHRVRSFGYRIEEHPRSGRLDLAYLASRGAAPGPLYGKLKRGEDIVLPDGSVIRAADAVGPSAKGRIVTILGDTVKCERAARLAKDADLLVHEATFGIGLEEKAALYGHSTFLQAAEIAASAGAKRLVVSHISARYADEDVEALIGHAGAVFPNIEAAYDFKEVCI</sequence>
<dbReference type="EC" id="3.1.26.11" evidence="2 10"/>
<evidence type="ECO:0000256" key="1">
    <source>
        <dbReference type="ARBA" id="ARBA00011738"/>
    </source>
</evidence>
<keyword evidence="4 10" id="KW-0540">Nuclease</keyword>
<keyword evidence="7 10" id="KW-0378">Hydrolase</keyword>
<dbReference type="InterPro" id="IPR013471">
    <property type="entry name" value="RNase_Z/BN"/>
</dbReference>
<comment type="catalytic activity">
    <reaction evidence="10">
        <text>Endonucleolytic cleavage of RNA, removing extra 3' nucleotides from tRNA precursor, generating 3' termini of tRNAs. A 3'-hydroxy group is left at the tRNA terminus and a 5'-phosphoryl group is left at the trailer molecule.</text>
        <dbReference type="EC" id="3.1.26.11"/>
    </reaction>
</comment>
<feature type="active site" description="Proton acceptor" evidence="10">
    <location>
        <position position="67"/>
    </location>
</feature>
<dbReference type="HAMAP" id="MF_01818">
    <property type="entry name" value="RNase_Z_BN"/>
    <property type="match status" value="1"/>
</dbReference>
<protein>
    <recommendedName>
        <fullName evidence="2 10">Ribonuclease Z</fullName>
        <shortName evidence="10">RNase Z</shortName>
        <ecNumber evidence="2 10">3.1.26.11</ecNumber>
    </recommendedName>
    <alternativeName>
        <fullName evidence="10">tRNA 3 endonuclease</fullName>
    </alternativeName>
    <alternativeName>
        <fullName evidence="10">tRNase Z</fullName>
    </alternativeName>
</protein>
<feature type="binding site" evidence="10">
    <location>
        <position position="141"/>
    </location>
    <ligand>
        <name>Zn(2+)</name>
        <dbReference type="ChEBI" id="CHEBI:29105"/>
        <label>1</label>
        <note>catalytic</note>
    </ligand>
</feature>
<dbReference type="EMBL" id="JAPDHZ010000004">
    <property type="protein sequence ID" value="MDG0793747.1"/>
    <property type="molecule type" value="Genomic_DNA"/>
</dbReference>
<evidence type="ECO:0000256" key="7">
    <source>
        <dbReference type="ARBA" id="ARBA00022801"/>
    </source>
</evidence>
<dbReference type="Proteomes" id="UP001153387">
    <property type="component" value="Unassembled WGS sequence"/>
</dbReference>
<reference evidence="11 12" key="1">
    <citation type="submission" date="2022-10" db="EMBL/GenBank/DDBJ databases">
        <title>Comparative genomic analysis of Cohnella hashimotonis sp. nov., isolated from the International Space Station.</title>
        <authorList>
            <person name="Simpson A."/>
            <person name="Venkateswaran K."/>
        </authorList>
    </citation>
    <scope>NUCLEOTIDE SEQUENCE [LARGE SCALE GENOMIC DNA]</scope>
    <source>
        <strain evidence="11 12">DSM 18997</strain>
    </source>
</reference>
<dbReference type="SUPFAM" id="SSF56281">
    <property type="entry name" value="Metallo-hydrolase/oxidoreductase"/>
    <property type="match status" value="1"/>
</dbReference>
<evidence type="ECO:0000256" key="5">
    <source>
        <dbReference type="ARBA" id="ARBA00022723"/>
    </source>
</evidence>